<keyword evidence="11" id="KW-0969">Cilium</keyword>
<evidence type="ECO:0000313" key="11">
    <source>
        <dbReference type="EMBL" id="SFN34662.1"/>
    </source>
</evidence>
<keyword evidence="4" id="KW-1003">Cell membrane</keyword>
<dbReference type="PANTHER" id="PTHR35091">
    <property type="entry name" value="FLAGELLAR PROTEIN FLIL"/>
    <property type="match status" value="1"/>
</dbReference>
<reference evidence="12" key="1">
    <citation type="submission" date="2016-10" db="EMBL/GenBank/DDBJ databases">
        <authorList>
            <person name="Varghese N."/>
        </authorList>
    </citation>
    <scope>NUCLEOTIDE SEQUENCE [LARGE SCALE GENOMIC DNA]</scope>
    <source>
        <strain evidence="12">Nsp8</strain>
    </source>
</reference>
<keyword evidence="9 10" id="KW-0472">Membrane</keyword>
<feature type="transmembrane region" description="Helical" evidence="10">
    <location>
        <begin position="29"/>
        <end position="51"/>
    </location>
</feature>
<dbReference type="Pfam" id="PF03748">
    <property type="entry name" value="FliL"/>
    <property type="match status" value="1"/>
</dbReference>
<sequence length="165" mass="18316">MATKLNRLDRDYRESKAVMPEQKPEKSRLTLMIVLAVLLLAAGAGGAWWYLGQVQDGTASKPPVFVSLETFTVNLQSEHSDQHLQTNLTLKIGDARTLDLIKLHMPEVRNRILLLLSNKESSQITDIAGKKKLAAELLTEINQPFSEGSTGQIVESVLFTSFVIQ</sequence>
<dbReference type="EMBL" id="FOVJ01000001">
    <property type="protein sequence ID" value="SFN34662.1"/>
    <property type="molecule type" value="Genomic_DNA"/>
</dbReference>
<evidence type="ECO:0000256" key="1">
    <source>
        <dbReference type="ARBA" id="ARBA00002254"/>
    </source>
</evidence>
<dbReference type="GO" id="GO:0009425">
    <property type="term" value="C:bacterial-type flagellum basal body"/>
    <property type="evidence" value="ECO:0007669"/>
    <property type="project" value="InterPro"/>
</dbReference>
<dbReference type="InterPro" id="IPR005503">
    <property type="entry name" value="FliL"/>
</dbReference>
<accession>A0A1I4Y9F0</accession>
<dbReference type="NCBIfam" id="NF005435">
    <property type="entry name" value="PRK07021.1"/>
    <property type="match status" value="1"/>
</dbReference>
<proteinExistence type="inferred from homology"/>
<organism evidence="11 12">
    <name type="scientific">Nitrosospira briensis</name>
    <dbReference type="NCBI Taxonomy" id="35799"/>
    <lineage>
        <taxon>Bacteria</taxon>
        <taxon>Pseudomonadati</taxon>
        <taxon>Pseudomonadota</taxon>
        <taxon>Betaproteobacteria</taxon>
        <taxon>Nitrosomonadales</taxon>
        <taxon>Nitrosomonadaceae</taxon>
        <taxon>Nitrosospira</taxon>
    </lineage>
</organism>
<evidence type="ECO:0000256" key="5">
    <source>
        <dbReference type="ARBA" id="ARBA00022500"/>
    </source>
</evidence>
<dbReference type="PANTHER" id="PTHR35091:SF2">
    <property type="entry name" value="FLAGELLAR PROTEIN FLIL"/>
    <property type="match status" value="1"/>
</dbReference>
<evidence type="ECO:0000256" key="9">
    <source>
        <dbReference type="ARBA" id="ARBA00023136"/>
    </source>
</evidence>
<dbReference type="RefSeq" id="WP_083396591.1">
    <property type="nucleotide sequence ID" value="NZ_FOVJ01000001.1"/>
</dbReference>
<keyword evidence="11" id="KW-0966">Cell projection</keyword>
<keyword evidence="8 10" id="KW-1133">Transmembrane helix</keyword>
<evidence type="ECO:0000256" key="7">
    <source>
        <dbReference type="ARBA" id="ARBA00022779"/>
    </source>
</evidence>
<evidence type="ECO:0000256" key="2">
    <source>
        <dbReference type="ARBA" id="ARBA00004162"/>
    </source>
</evidence>
<keyword evidence="11" id="KW-0282">Flagellum</keyword>
<keyword evidence="6 10" id="KW-0812">Transmembrane</keyword>
<evidence type="ECO:0000256" key="3">
    <source>
        <dbReference type="ARBA" id="ARBA00008281"/>
    </source>
</evidence>
<comment type="similarity">
    <text evidence="3 10">Belongs to the FliL family.</text>
</comment>
<dbReference type="Proteomes" id="UP000183107">
    <property type="component" value="Unassembled WGS sequence"/>
</dbReference>
<keyword evidence="10" id="KW-0997">Cell inner membrane</keyword>
<evidence type="ECO:0000256" key="10">
    <source>
        <dbReference type="RuleBase" id="RU364125"/>
    </source>
</evidence>
<evidence type="ECO:0000313" key="12">
    <source>
        <dbReference type="Proteomes" id="UP000183107"/>
    </source>
</evidence>
<gene>
    <name evidence="11" type="ORF">SAMN05216386_0582</name>
</gene>
<comment type="function">
    <text evidence="1 10">Controls the rotational direction of flagella during chemotaxis.</text>
</comment>
<keyword evidence="7 10" id="KW-0283">Flagellar rotation</keyword>
<comment type="subcellular location">
    <subcellularLocation>
        <location evidence="10">Cell inner membrane</location>
    </subcellularLocation>
    <subcellularLocation>
        <location evidence="2">Cell membrane</location>
        <topology evidence="2">Single-pass membrane protein</topology>
    </subcellularLocation>
</comment>
<dbReference type="OrthoDB" id="5297029at2"/>
<name>A0A1I4Y9F0_9PROT</name>
<dbReference type="GO" id="GO:0005886">
    <property type="term" value="C:plasma membrane"/>
    <property type="evidence" value="ECO:0007669"/>
    <property type="project" value="UniProtKB-SubCell"/>
</dbReference>
<evidence type="ECO:0000256" key="4">
    <source>
        <dbReference type="ARBA" id="ARBA00022475"/>
    </source>
</evidence>
<dbReference type="GO" id="GO:0006935">
    <property type="term" value="P:chemotaxis"/>
    <property type="evidence" value="ECO:0007669"/>
    <property type="project" value="UniProtKB-KW"/>
</dbReference>
<protein>
    <recommendedName>
        <fullName evidence="10">Flagellar protein FliL</fullName>
    </recommendedName>
</protein>
<dbReference type="AlphaFoldDB" id="A0A1I4Y9F0"/>
<evidence type="ECO:0000256" key="6">
    <source>
        <dbReference type="ARBA" id="ARBA00022692"/>
    </source>
</evidence>
<dbReference type="GO" id="GO:0071978">
    <property type="term" value="P:bacterial-type flagellum-dependent swarming motility"/>
    <property type="evidence" value="ECO:0007669"/>
    <property type="project" value="TreeGrafter"/>
</dbReference>
<evidence type="ECO:0000256" key="8">
    <source>
        <dbReference type="ARBA" id="ARBA00022989"/>
    </source>
</evidence>
<keyword evidence="5 10" id="KW-0145">Chemotaxis</keyword>
<keyword evidence="12" id="KW-1185">Reference proteome</keyword>